<gene>
    <name evidence="1" type="ORF">K9W46_02555</name>
</gene>
<evidence type="ECO:0008006" key="2">
    <source>
        <dbReference type="Google" id="ProtNLM"/>
    </source>
</evidence>
<dbReference type="EMBL" id="CP084167">
    <property type="protein sequence ID" value="UJG44070.1"/>
    <property type="molecule type" value="Genomic_DNA"/>
</dbReference>
<accession>A0A9Y1BS57</accession>
<dbReference type="Proteomes" id="UP001200513">
    <property type="component" value="Chromosome"/>
</dbReference>
<proteinExistence type="predicted"/>
<name>A0A9Y1BS57_9ARCH</name>
<dbReference type="InterPro" id="IPR011047">
    <property type="entry name" value="Quinoprotein_ADH-like_sf"/>
</dbReference>
<dbReference type="SUPFAM" id="SSF50998">
    <property type="entry name" value="Quinoprotein alcohol dehydrogenase-like"/>
    <property type="match status" value="1"/>
</dbReference>
<sequence>MNSYRIKIIKFHLLVELALFSIFFISPFLSSSVSIEPKVEWDKTFGGPETEYGWSVDLISDDGFIIAGSTESFGSGSNDAWVIKTDSLGNIEWSKTFGGEKYDILYSLKQNPDGSYIGVGKTSSFNSNSSDLWVIKLDSGGNIAWNKTFGGIDGDSSRSIAATNDGGCIILGNTGYYGRGESDGMLVKLNPEGVIEWNKTFGGADDDLGFAVEQTNDNGYIISGGTWTNSVGLLDLWVVKTDFKENIEWTKTIGGTDYDGGYSIRQVNDNEYIICGTTASYGEGKTDIWLVKLGLEVLASKTSSMSSIFSTIILLSTALVIKLKKKK</sequence>
<organism evidence="1">
    <name type="scientific">Candidatus Heimdallarchaeum endolithica</name>
    <dbReference type="NCBI Taxonomy" id="2876572"/>
    <lineage>
        <taxon>Archaea</taxon>
        <taxon>Promethearchaeati</taxon>
        <taxon>Candidatus Heimdallarchaeota</taxon>
        <taxon>Candidatus Heimdallarchaeia (ex Rinke et al. 2021) (nom. nud.)</taxon>
        <taxon>Candidatus Heimdallarchaeales</taxon>
        <taxon>Candidatus Heimdallarchaeaceae</taxon>
        <taxon>Candidatus Heimdallarchaeum</taxon>
    </lineage>
</organism>
<dbReference type="PANTHER" id="PTHR42754:SF1">
    <property type="entry name" value="LIPOPROTEIN"/>
    <property type="match status" value="1"/>
</dbReference>
<protein>
    <recommendedName>
        <fullName evidence="2">Bulb-type lectin domain-containing protein</fullName>
    </recommendedName>
</protein>
<evidence type="ECO:0000313" key="1">
    <source>
        <dbReference type="EMBL" id="UJG44070.1"/>
    </source>
</evidence>
<dbReference type="AlphaFoldDB" id="A0A9Y1BS57"/>
<dbReference type="PANTHER" id="PTHR42754">
    <property type="entry name" value="ENDOGLUCANASE"/>
    <property type="match status" value="1"/>
</dbReference>
<reference evidence="1" key="1">
    <citation type="journal article" date="2022" name="Nat. Microbiol.">
        <title>Unique mobile elements and scalable gene flow at the prokaryote-eukaryote boundary revealed by circularized Asgard archaea genomes.</title>
        <authorList>
            <person name="Wu F."/>
            <person name="Speth D.R."/>
            <person name="Philosof A."/>
            <person name="Cremiere A."/>
            <person name="Narayanan A."/>
            <person name="Barco R.A."/>
            <person name="Connon S.A."/>
            <person name="Amend J.P."/>
            <person name="Antoshechkin I.A."/>
            <person name="Orphan V.J."/>
        </authorList>
    </citation>
    <scope>NUCLEOTIDE SEQUENCE</scope>
    <source>
        <strain evidence="1">PR6</strain>
    </source>
</reference>